<dbReference type="AlphaFoldDB" id="A0A2K9DBT9"/>
<dbReference type="InterPro" id="IPR036614">
    <property type="entry name" value="RusA-like_sf"/>
</dbReference>
<dbReference type="GO" id="GO:0006310">
    <property type="term" value="P:DNA recombination"/>
    <property type="evidence" value="ECO:0007669"/>
    <property type="project" value="InterPro"/>
</dbReference>
<evidence type="ECO:0000313" key="1">
    <source>
        <dbReference type="EMBL" id="AUG29571.1"/>
    </source>
</evidence>
<proteinExistence type="predicted"/>
<dbReference type="Proteomes" id="UP000233276">
    <property type="component" value="Chromosome"/>
</dbReference>
<gene>
    <name evidence="1" type="ORF">CXR34_08990</name>
</gene>
<evidence type="ECO:0000313" key="2">
    <source>
        <dbReference type="Proteomes" id="UP000233276"/>
    </source>
</evidence>
<dbReference type="GO" id="GO:0000287">
    <property type="term" value="F:magnesium ion binding"/>
    <property type="evidence" value="ECO:0007669"/>
    <property type="project" value="InterPro"/>
</dbReference>
<dbReference type="InterPro" id="IPR008822">
    <property type="entry name" value="Endonuclease_RusA-like"/>
</dbReference>
<dbReference type="Pfam" id="PF05866">
    <property type="entry name" value="RusA"/>
    <property type="match status" value="1"/>
</dbReference>
<organism evidence="1 2">
    <name type="scientific">Microbacterium hominis</name>
    <dbReference type="NCBI Taxonomy" id="162426"/>
    <lineage>
        <taxon>Bacteria</taxon>
        <taxon>Bacillati</taxon>
        <taxon>Actinomycetota</taxon>
        <taxon>Actinomycetes</taxon>
        <taxon>Micrococcales</taxon>
        <taxon>Microbacteriaceae</taxon>
        <taxon>Microbacterium</taxon>
    </lineage>
</organism>
<protein>
    <submittedName>
        <fullName evidence="1">Uncharacterized protein</fullName>
    </submittedName>
</protein>
<dbReference type="GO" id="GO:0006281">
    <property type="term" value="P:DNA repair"/>
    <property type="evidence" value="ECO:0007669"/>
    <property type="project" value="InterPro"/>
</dbReference>
<dbReference type="EMBL" id="CP025299">
    <property type="protein sequence ID" value="AUG29571.1"/>
    <property type="molecule type" value="Genomic_DNA"/>
</dbReference>
<accession>A0A2K9DBT9</accession>
<name>A0A2K9DBT9_9MICO</name>
<sequence>MTPTDEQTVQASVTTRRRFQFTVRGLPAPQGSKSFKGMSRAGKAILAESSKAVMPWRQDVVSAACDAIDNEPGFKPFAGPVHLIVEFYLPRPKGAPKTRRVVPDVMPDLSKLIRSTEDALKTAAVWRDDAQVVDITTRKRYATFGDEQIGHPWELLGIGAVVTVVELDHEDTWADMPLDIHAAARLPAPALPAGLSGLPSTSRASLDEWGAGSVLIPASATDSRARQLIGKLLKESAARARRLQEEGIGPSHAIAVFIEDGAIRLASPFGRPLTPLQHDVLQLAREAREADTEIVVVLAATVE</sequence>
<reference evidence="1 2" key="1">
    <citation type="submission" date="2017-12" db="EMBL/GenBank/DDBJ databases">
        <title>Isolation and characterization of estrogens degradatiion strain Microbacterium hominis SJTG1.</title>
        <authorList>
            <person name="Xiong W."/>
            <person name="Yin C."/>
            <person name="Zheng D."/>
            <person name="Liang R."/>
        </authorList>
    </citation>
    <scope>NUCLEOTIDE SEQUENCE [LARGE SCALE GENOMIC DNA]</scope>
    <source>
        <strain evidence="1 2">SJTG1</strain>
    </source>
</reference>
<dbReference type="KEGG" id="mhos:CXR34_08990"/>
<dbReference type="SUPFAM" id="SSF103084">
    <property type="entry name" value="Holliday junction resolvase RusA"/>
    <property type="match status" value="1"/>
</dbReference>
<dbReference type="Gene3D" id="3.30.1330.70">
    <property type="entry name" value="Holliday junction resolvase RusA"/>
    <property type="match status" value="1"/>
</dbReference>